<protein>
    <submittedName>
        <fullName evidence="2">Uncharacterized protein</fullName>
    </submittedName>
</protein>
<feature type="transmembrane region" description="Helical" evidence="1">
    <location>
        <begin position="71"/>
        <end position="93"/>
    </location>
</feature>
<dbReference type="RefSeq" id="WP_145312069.1">
    <property type="nucleotide sequence ID" value="NZ_CP037452.1"/>
</dbReference>
<evidence type="ECO:0000313" key="3">
    <source>
        <dbReference type="Proteomes" id="UP000318313"/>
    </source>
</evidence>
<name>A0A518II70_9PLAN</name>
<keyword evidence="1" id="KW-0812">Transmembrane</keyword>
<dbReference type="KEGG" id="gfm:Enr17x_48600"/>
<keyword evidence="1" id="KW-0472">Membrane</keyword>
<keyword evidence="3" id="KW-1185">Reference proteome</keyword>
<evidence type="ECO:0000313" key="2">
    <source>
        <dbReference type="EMBL" id="QDV52792.1"/>
    </source>
</evidence>
<evidence type="ECO:0000256" key="1">
    <source>
        <dbReference type="SAM" id="Phobius"/>
    </source>
</evidence>
<organism evidence="2 3">
    <name type="scientific">Gimesia fumaroli</name>
    <dbReference type="NCBI Taxonomy" id="2527976"/>
    <lineage>
        <taxon>Bacteria</taxon>
        <taxon>Pseudomonadati</taxon>
        <taxon>Planctomycetota</taxon>
        <taxon>Planctomycetia</taxon>
        <taxon>Planctomycetales</taxon>
        <taxon>Planctomycetaceae</taxon>
        <taxon>Gimesia</taxon>
    </lineage>
</organism>
<dbReference type="EMBL" id="CP037452">
    <property type="protein sequence ID" value="QDV52792.1"/>
    <property type="molecule type" value="Genomic_DNA"/>
</dbReference>
<feature type="transmembrane region" description="Helical" evidence="1">
    <location>
        <begin position="42"/>
        <end position="59"/>
    </location>
</feature>
<proteinExistence type="predicted"/>
<reference evidence="2 3" key="1">
    <citation type="submission" date="2019-03" db="EMBL/GenBank/DDBJ databases">
        <title>Deep-cultivation of Planctomycetes and their phenomic and genomic characterization uncovers novel biology.</title>
        <authorList>
            <person name="Wiegand S."/>
            <person name="Jogler M."/>
            <person name="Boedeker C."/>
            <person name="Pinto D."/>
            <person name="Vollmers J."/>
            <person name="Rivas-Marin E."/>
            <person name="Kohn T."/>
            <person name="Peeters S.H."/>
            <person name="Heuer A."/>
            <person name="Rast P."/>
            <person name="Oberbeckmann S."/>
            <person name="Bunk B."/>
            <person name="Jeske O."/>
            <person name="Meyerdierks A."/>
            <person name="Storesund J.E."/>
            <person name="Kallscheuer N."/>
            <person name="Luecker S."/>
            <person name="Lage O.M."/>
            <person name="Pohl T."/>
            <person name="Merkel B.J."/>
            <person name="Hornburger P."/>
            <person name="Mueller R.-W."/>
            <person name="Bruemmer F."/>
            <person name="Labrenz M."/>
            <person name="Spormann A.M."/>
            <person name="Op den Camp H."/>
            <person name="Overmann J."/>
            <person name="Amann R."/>
            <person name="Jetten M.S.M."/>
            <person name="Mascher T."/>
            <person name="Medema M.H."/>
            <person name="Devos D.P."/>
            <person name="Kaster A.-K."/>
            <person name="Ovreas L."/>
            <person name="Rohde M."/>
            <person name="Galperin M.Y."/>
            <person name="Jogler C."/>
        </authorList>
    </citation>
    <scope>NUCLEOTIDE SEQUENCE [LARGE SCALE GENOMIC DNA]</scope>
    <source>
        <strain evidence="2 3">Enr17</strain>
    </source>
</reference>
<feature type="transmembrane region" description="Helical" evidence="1">
    <location>
        <begin position="12"/>
        <end position="36"/>
    </location>
</feature>
<accession>A0A518II70</accession>
<dbReference type="Proteomes" id="UP000318313">
    <property type="component" value="Chromosome"/>
</dbReference>
<sequence>MKNKLNNIIGGLSALFDNLYFLLVLSAVPLILSYFVPEWGDFTFRLLLWGIFLTFLGFYSYRFRSSKPGDALVLTGFVFIITALIKHFIVPLWPF</sequence>
<gene>
    <name evidence="2" type="ORF">Enr17x_48600</name>
</gene>
<dbReference type="AlphaFoldDB" id="A0A518II70"/>
<keyword evidence="1" id="KW-1133">Transmembrane helix</keyword>